<proteinExistence type="inferred from homology"/>
<accession>A0A1X7GN24</accession>
<sequence length="332" mass="36215">MNLPVLPGDPAGQDVSDARQAPALRLDRIQEHLLDAFYAGRSANTVRAYRRDHEDFRTFVARQDGLAAFATTAEQAVRMLLAVEHGQANALALGYRNDMVRRQLQPATVNRRLAALRSVVKLGNTLGLVSWALDVENVDTVTYRDTRGPGRDGVRAMVAQAKERTDAKGLRDTAIVRLLHDVALRRGEVVSLDLEHYESRRGTVAVLGKGRTQRERITLPAASRTALDAWIAVRGKGPGPLFHRLDAAGRGEGRLTGAAVYQIVRELGAGVGIATRPHGLRHSAITAALDASNGNIRAVQRFSRHRNVQTLQIYDDNRADLAGQIAALIAED</sequence>
<evidence type="ECO:0000256" key="5">
    <source>
        <dbReference type="PROSITE-ProRule" id="PRU01248"/>
    </source>
</evidence>
<evidence type="ECO:0000259" key="6">
    <source>
        <dbReference type="PROSITE" id="PS51898"/>
    </source>
</evidence>
<dbReference type="PROSITE" id="PS51900">
    <property type="entry name" value="CB"/>
    <property type="match status" value="1"/>
</dbReference>
<comment type="similarity">
    <text evidence="1">Belongs to the 'phage' integrase family.</text>
</comment>
<dbReference type="AlphaFoldDB" id="A0A1X7GN24"/>
<gene>
    <name evidence="8" type="ORF">SAMN02982917_4104</name>
</gene>
<dbReference type="PROSITE" id="PS51898">
    <property type="entry name" value="TYR_RECOMBINASE"/>
    <property type="match status" value="1"/>
</dbReference>
<evidence type="ECO:0000259" key="7">
    <source>
        <dbReference type="PROSITE" id="PS51900"/>
    </source>
</evidence>
<dbReference type="SUPFAM" id="SSF56349">
    <property type="entry name" value="DNA breaking-rejoining enzymes"/>
    <property type="match status" value="1"/>
</dbReference>
<keyword evidence="4" id="KW-0233">DNA recombination</keyword>
<reference evidence="8 9" key="1">
    <citation type="submission" date="2017-04" db="EMBL/GenBank/DDBJ databases">
        <authorList>
            <person name="Afonso C.L."/>
            <person name="Miller P.J."/>
            <person name="Scott M.A."/>
            <person name="Spackman E."/>
            <person name="Goraichik I."/>
            <person name="Dimitrov K.M."/>
            <person name="Suarez D.L."/>
            <person name="Swayne D.E."/>
        </authorList>
    </citation>
    <scope>NUCLEOTIDE SEQUENCE [LARGE SCALE GENOMIC DNA]</scope>
    <source>
        <strain evidence="8 9">A2P</strain>
    </source>
</reference>
<dbReference type="CDD" id="cd01195">
    <property type="entry name" value="INT_C_like_5"/>
    <property type="match status" value="1"/>
</dbReference>
<evidence type="ECO:0000313" key="8">
    <source>
        <dbReference type="EMBL" id="SMF72208.1"/>
    </source>
</evidence>
<evidence type="ECO:0000256" key="2">
    <source>
        <dbReference type="ARBA" id="ARBA00022908"/>
    </source>
</evidence>
<dbReference type="GO" id="GO:0006310">
    <property type="term" value="P:DNA recombination"/>
    <property type="evidence" value="ECO:0007669"/>
    <property type="project" value="UniProtKB-KW"/>
</dbReference>
<protein>
    <submittedName>
        <fullName evidence="8">Integrase/recombinase XerC</fullName>
    </submittedName>
</protein>
<dbReference type="InterPro" id="IPR013762">
    <property type="entry name" value="Integrase-like_cat_sf"/>
</dbReference>
<dbReference type="OrthoDB" id="5513193at2"/>
<dbReference type="Gene3D" id="1.10.443.10">
    <property type="entry name" value="Intergrase catalytic core"/>
    <property type="match status" value="1"/>
</dbReference>
<dbReference type="STRING" id="286727.SAMN02982917_4104"/>
<keyword evidence="3 5" id="KW-0238">DNA-binding</keyword>
<dbReference type="PANTHER" id="PTHR30349">
    <property type="entry name" value="PHAGE INTEGRASE-RELATED"/>
    <property type="match status" value="1"/>
</dbReference>
<evidence type="ECO:0000256" key="4">
    <source>
        <dbReference type="ARBA" id="ARBA00023172"/>
    </source>
</evidence>
<dbReference type="Gene3D" id="1.10.150.130">
    <property type="match status" value="1"/>
</dbReference>
<feature type="domain" description="Tyr recombinase" evidence="6">
    <location>
        <begin position="144"/>
        <end position="327"/>
    </location>
</feature>
<dbReference type="InterPro" id="IPR010998">
    <property type="entry name" value="Integrase_recombinase_N"/>
</dbReference>
<dbReference type="SUPFAM" id="SSF47823">
    <property type="entry name" value="lambda integrase-like, N-terminal domain"/>
    <property type="match status" value="1"/>
</dbReference>
<evidence type="ECO:0000256" key="1">
    <source>
        <dbReference type="ARBA" id="ARBA00008857"/>
    </source>
</evidence>
<name>A0A1X7GN24_9PROT</name>
<keyword evidence="2" id="KW-0229">DNA integration</keyword>
<feature type="domain" description="Core-binding (CB)" evidence="7">
    <location>
        <begin position="28"/>
        <end position="124"/>
    </location>
</feature>
<organism evidence="8 9">
    <name type="scientific">Azospirillum oryzae</name>
    <dbReference type="NCBI Taxonomy" id="286727"/>
    <lineage>
        <taxon>Bacteria</taxon>
        <taxon>Pseudomonadati</taxon>
        <taxon>Pseudomonadota</taxon>
        <taxon>Alphaproteobacteria</taxon>
        <taxon>Rhodospirillales</taxon>
        <taxon>Azospirillaceae</taxon>
        <taxon>Azospirillum</taxon>
    </lineage>
</organism>
<dbReference type="InterPro" id="IPR050090">
    <property type="entry name" value="Tyrosine_recombinase_XerCD"/>
</dbReference>
<dbReference type="InterPro" id="IPR002104">
    <property type="entry name" value="Integrase_catalytic"/>
</dbReference>
<evidence type="ECO:0000256" key="3">
    <source>
        <dbReference type="ARBA" id="ARBA00023125"/>
    </source>
</evidence>
<dbReference type="Proteomes" id="UP000192936">
    <property type="component" value="Unassembled WGS sequence"/>
</dbReference>
<dbReference type="InterPro" id="IPR011010">
    <property type="entry name" value="DNA_brk_join_enz"/>
</dbReference>
<dbReference type="Pfam" id="PF00589">
    <property type="entry name" value="Phage_integrase"/>
    <property type="match status" value="1"/>
</dbReference>
<evidence type="ECO:0000313" key="9">
    <source>
        <dbReference type="Proteomes" id="UP000192936"/>
    </source>
</evidence>
<dbReference type="RefSeq" id="WP_085088931.1">
    <property type="nucleotide sequence ID" value="NZ_FXAK01000007.1"/>
</dbReference>
<dbReference type="GO" id="GO:0015074">
    <property type="term" value="P:DNA integration"/>
    <property type="evidence" value="ECO:0007669"/>
    <property type="project" value="UniProtKB-KW"/>
</dbReference>
<dbReference type="EMBL" id="FXAK01000007">
    <property type="protein sequence ID" value="SMF72208.1"/>
    <property type="molecule type" value="Genomic_DNA"/>
</dbReference>
<dbReference type="PANTHER" id="PTHR30349:SF64">
    <property type="entry name" value="PROPHAGE INTEGRASE INTD-RELATED"/>
    <property type="match status" value="1"/>
</dbReference>
<dbReference type="InterPro" id="IPR044068">
    <property type="entry name" value="CB"/>
</dbReference>
<dbReference type="GO" id="GO:0003677">
    <property type="term" value="F:DNA binding"/>
    <property type="evidence" value="ECO:0007669"/>
    <property type="project" value="UniProtKB-UniRule"/>
</dbReference>